<dbReference type="RefSeq" id="XP_018069323.1">
    <property type="nucleotide sequence ID" value="XM_018205200.1"/>
</dbReference>
<dbReference type="KEGG" id="psco:LY89DRAFT_126569"/>
<dbReference type="EMBL" id="KQ947419">
    <property type="protein sequence ID" value="KUJ14968.1"/>
    <property type="molecule type" value="Genomic_DNA"/>
</dbReference>
<evidence type="ECO:0000313" key="2">
    <source>
        <dbReference type="EMBL" id="KUJ14968.1"/>
    </source>
</evidence>
<dbReference type="AlphaFoldDB" id="A0A194X460"/>
<sequence length="219" mass="24597">MEQKVEPKKGDSKKGAIEGQVVPQHPGSTKVVEEMSSSHDQLSFRPSSLENHSLDLHNDHSAASEHRICRNDEIDHFKGSKEELNDEEENNGLLGGVDDIENSTTRIEDSGPRTSDVPEPYSWESWLGSTQAMDEGTAIFEYSDSGPFKVLNVRPPEDYSNDPNIVGTLCVMCRWMFDHLRLIIDYFTYPLYRLMFTLSIGTLACGLSLQQTAVVECVR</sequence>
<protein>
    <submittedName>
        <fullName evidence="2">Uncharacterized protein</fullName>
    </submittedName>
</protein>
<name>A0A194X460_MOLSC</name>
<reference evidence="2 3" key="1">
    <citation type="submission" date="2015-10" db="EMBL/GenBank/DDBJ databases">
        <title>Full genome of DAOMC 229536 Phialocephala scopiformis, a fungal endophyte of spruce producing the potent anti-insectan compound rugulosin.</title>
        <authorList>
            <consortium name="DOE Joint Genome Institute"/>
            <person name="Walker A.K."/>
            <person name="Frasz S.L."/>
            <person name="Seifert K.A."/>
            <person name="Miller J.D."/>
            <person name="Mondo S.J."/>
            <person name="Labutti K."/>
            <person name="Lipzen A."/>
            <person name="Dockter R."/>
            <person name="Kennedy M."/>
            <person name="Grigoriev I.V."/>
            <person name="Spatafora J.W."/>
        </authorList>
    </citation>
    <scope>NUCLEOTIDE SEQUENCE [LARGE SCALE GENOMIC DNA]</scope>
    <source>
        <strain evidence="2 3">CBS 120377</strain>
    </source>
</reference>
<feature type="compositionally biased region" description="Polar residues" evidence="1">
    <location>
        <begin position="38"/>
        <end position="51"/>
    </location>
</feature>
<organism evidence="2 3">
    <name type="scientific">Mollisia scopiformis</name>
    <name type="common">Conifer needle endophyte fungus</name>
    <name type="synonym">Phialocephala scopiformis</name>
    <dbReference type="NCBI Taxonomy" id="149040"/>
    <lineage>
        <taxon>Eukaryota</taxon>
        <taxon>Fungi</taxon>
        <taxon>Dikarya</taxon>
        <taxon>Ascomycota</taxon>
        <taxon>Pezizomycotina</taxon>
        <taxon>Leotiomycetes</taxon>
        <taxon>Helotiales</taxon>
        <taxon>Mollisiaceae</taxon>
        <taxon>Mollisia</taxon>
    </lineage>
</organism>
<proteinExistence type="predicted"/>
<evidence type="ECO:0000313" key="3">
    <source>
        <dbReference type="Proteomes" id="UP000070700"/>
    </source>
</evidence>
<evidence type="ECO:0000256" key="1">
    <source>
        <dbReference type="SAM" id="MobiDB-lite"/>
    </source>
</evidence>
<gene>
    <name evidence="2" type="ORF">LY89DRAFT_126569</name>
</gene>
<feature type="compositionally biased region" description="Basic and acidic residues" evidence="1">
    <location>
        <begin position="1"/>
        <end position="16"/>
    </location>
</feature>
<feature type="region of interest" description="Disordered" evidence="1">
    <location>
        <begin position="1"/>
        <end position="54"/>
    </location>
</feature>
<accession>A0A194X460</accession>
<dbReference type="GeneID" id="28814926"/>
<dbReference type="Proteomes" id="UP000070700">
    <property type="component" value="Unassembled WGS sequence"/>
</dbReference>
<feature type="region of interest" description="Disordered" evidence="1">
    <location>
        <begin position="79"/>
        <end position="118"/>
    </location>
</feature>
<keyword evidence="3" id="KW-1185">Reference proteome</keyword>
<dbReference type="InParanoid" id="A0A194X460"/>